<accession>A0A1G2BHR4</accession>
<reference evidence="1 2" key="1">
    <citation type="journal article" date="2016" name="Nat. Commun.">
        <title>Thousands of microbial genomes shed light on interconnected biogeochemical processes in an aquifer system.</title>
        <authorList>
            <person name="Anantharaman K."/>
            <person name="Brown C.T."/>
            <person name="Hug L.A."/>
            <person name="Sharon I."/>
            <person name="Castelle C.J."/>
            <person name="Probst A.J."/>
            <person name="Thomas B.C."/>
            <person name="Singh A."/>
            <person name="Wilkins M.J."/>
            <person name="Karaoz U."/>
            <person name="Brodie E.L."/>
            <person name="Williams K.H."/>
            <person name="Hubbard S.S."/>
            <person name="Banfield J.F."/>
        </authorList>
    </citation>
    <scope>NUCLEOTIDE SEQUENCE [LARGE SCALE GENOMIC DNA]</scope>
</reference>
<name>A0A1G2BHR4_9BACT</name>
<evidence type="ECO:0000313" key="2">
    <source>
        <dbReference type="Proteomes" id="UP000176420"/>
    </source>
</evidence>
<evidence type="ECO:0000313" key="1">
    <source>
        <dbReference type="EMBL" id="OGY88049.1"/>
    </source>
</evidence>
<proteinExistence type="predicted"/>
<dbReference type="EMBL" id="MHKI01000005">
    <property type="protein sequence ID" value="OGY88049.1"/>
    <property type="molecule type" value="Genomic_DNA"/>
</dbReference>
<dbReference type="Proteomes" id="UP000176420">
    <property type="component" value="Unassembled WGS sequence"/>
</dbReference>
<comment type="caution">
    <text evidence="1">The sequence shown here is derived from an EMBL/GenBank/DDBJ whole genome shotgun (WGS) entry which is preliminary data.</text>
</comment>
<sequence length="170" mass="20289">MSDFTPEQLNLISNIEHAFENVTREDGKTLHEAFAEDQYLSKEECLEARKLDTDTRWQDVSDEMINEIPSPFSFLDGKGRRYYLPAFMRFGVKYPNHYATSMLIYILYPFTSTQGEKQNWTVESLVQDFKFNKQQCRVIFDFLKNICEDEFLLKKPEWVKALQEWQRLSE</sequence>
<organism evidence="1 2">
    <name type="scientific">Candidatus Kerfeldbacteria bacterium RIFOXYB2_FULL_38_14</name>
    <dbReference type="NCBI Taxonomy" id="1798547"/>
    <lineage>
        <taxon>Bacteria</taxon>
        <taxon>Candidatus Kerfeldiibacteriota</taxon>
    </lineage>
</organism>
<dbReference type="AlphaFoldDB" id="A0A1G2BHR4"/>
<dbReference type="Pfam" id="PF20461">
    <property type="entry name" value="DUF6714"/>
    <property type="match status" value="1"/>
</dbReference>
<gene>
    <name evidence="1" type="ORF">A2319_02395</name>
</gene>
<protein>
    <submittedName>
        <fullName evidence="1">Uncharacterized protein</fullName>
    </submittedName>
</protein>
<dbReference type="InterPro" id="IPR046560">
    <property type="entry name" value="DUF6714"/>
</dbReference>